<sequence length="139" mass="15738">MKLHDGRGKRRLVWNASFRVRGHVQGLVSLKIIFLTFSYVMIVSGGVLLGFVCLFRFFAFVVPSEWDPGIITKKIVPHCTVDEARGRSAYHDMQVIIPEMCTSLYTAQYVHALPIFALNSTDFTGWMPSKTPHAFLAFI</sequence>
<dbReference type="HOGENOM" id="CLU_1846518_0_0_1"/>
<dbReference type="AlphaFoldDB" id="F2Q168"/>
<proteinExistence type="predicted"/>
<keyword evidence="1" id="KW-1133">Transmembrane helix</keyword>
<dbReference type="VEuPathDB" id="FungiDB:TEQG_06864"/>
<dbReference type="EMBL" id="DS995767">
    <property type="protein sequence ID" value="EGE07886.1"/>
    <property type="molecule type" value="Genomic_DNA"/>
</dbReference>
<keyword evidence="1" id="KW-0812">Transmembrane</keyword>
<accession>F2Q168</accession>
<evidence type="ECO:0000313" key="3">
    <source>
        <dbReference type="Proteomes" id="UP000009169"/>
    </source>
</evidence>
<evidence type="ECO:0000313" key="2">
    <source>
        <dbReference type="EMBL" id="EGE07886.1"/>
    </source>
</evidence>
<organism evidence="2 3">
    <name type="scientific">Trichophyton equinum (strain ATCC MYA-4606 / CBS 127.97)</name>
    <name type="common">Horse ringworm fungus</name>
    <dbReference type="NCBI Taxonomy" id="559882"/>
    <lineage>
        <taxon>Eukaryota</taxon>
        <taxon>Fungi</taxon>
        <taxon>Dikarya</taxon>
        <taxon>Ascomycota</taxon>
        <taxon>Pezizomycotina</taxon>
        <taxon>Eurotiomycetes</taxon>
        <taxon>Eurotiomycetidae</taxon>
        <taxon>Onygenales</taxon>
        <taxon>Arthrodermataceae</taxon>
        <taxon>Trichophyton</taxon>
    </lineage>
</organism>
<gene>
    <name evidence="2" type="ORF">TEQG_06864</name>
</gene>
<keyword evidence="3" id="KW-1185">Reference proteome</keyword>
<name>F2Q168_TRIEC</name>
<reference evidence="3" key="1">
    <citation type="journal article" date="2012" name="MBio">
        <title>Comparative genome analysis of Trichophyton rubrum and related dermatophytes reveals candidate genes involved in infection.</title>
        <authorList>
            <person name="Martinez D.A."/>
            <person name="Oliver B.G."/>
            <person name="Graeser Y."/>
            <person name="Goldberg J.M."/>
            <person name="Li W."/>
            <person name="Martinez-Rossi N.M."/>
            <person name="Monod M."/>
            <person name="Shelest E."/>
            <person name="Barton R.C."/>
            <person name="Birch E."/>
            <person name="Brakhage A.A."/>
            <person name="Chen Z."/>
            <person name="Gurr S.J."/>
            <person name="Heiman D."/>
            <person name="Heitman J."/>
            <person name="Kosti I."/>
            <person name="Rossi A."/>
            <person name="Saif S."/>
            <person name="Samalova M."/>
            <person name="Saunders C.W."/>
            <person name="Shea T."/>
            <person name="Summerbell R.C."/>
            <person name="Xu J."/>
            <person name="Young S."/>
            <person name="Zeng Q."/>
            <person name="Birren B.W."/>
            <person name="Cuomo C.A."/>
            <person name="White T.C."/>
        </authorList>
    </citation>
    <scope>NUCLEOTIDE SEQUENCE [LARGE SCALE GENOMIC DNA]</scope>
    <source>
        <strain evidence="3">ATCC MYA-4606 / CBS 127.97</strain>
    </source>
</reference>
<protein>
    <submittedName>
        <fullName evidence="2">Uncharacterized protein</fullName>
    </submittedName>
</protein>
<evidence type="ECO:0000256" key="1">
    <source>
        <dbReference type="SAM" id="Phobius"/>
    </source>
</evidence>
<dbReference type="Proteomes" id="UP000009169">
    <property type="component" value="Unassembled WGS sequence"/>
</dbReference>
<feature type="transmembrane region" description="Helical" evidence="1">
    <location>
        <begin position="32"/>
        <end position="58"/>
    </location>
</feature>
<keyword evidence="1" id="KW-0472">Membrane</keyword>